<organism evidence="1 2">
    <name type="scientific">Naganishia vaughanmartiniae</name>
    <dbReference type="NCBI Taxonomy" id="1424756"/>
    <lineage>
        <taxon>Eukaryota</taxon>
        <taxon>Fungi</taxon>
        <taxon>Dikarya</taxon>
        <taxon>Basidiomycota</taxon>
        <taxon>Agaricomycotina</taxon>
        <taxon>Tremellomycetes</taxon>
        <taxon>Filobasidiales</taxon>
        <taxon>Filobasidiaceae</taxon>
        <taxon>Naganishia</taxon>
    </lineage>
</organism>
<sequence length="767" mass="85387">MARAILATRHIRSPDRSRSGSAHNFGGNDAEDAELARLVESFLQQLPCNTSRRAIAESEAASNAPVVKQQRSNGFAANSSNTAKSSKGKGKEVAREVIMVDDSDTEDDIAEITEIPKRSSVQQSRKPTEKQLRVQPTASIQSAPVLETAPPNIETAQPTSVDSSSTKSPFLLDRAAMERERLARQKRIRGDVNAPNSSSNDDESDGEDQNRDEESEKRGAKRRKLDDTPEKSVPIASSSFANNPAQGKRDNEAPTQSLPKSGEELFLKGEVRPTWNEYAHDDRKRFRIQDVIGDKEDLALVITASFCQDPEWINQHFPDPSLVPTIHIQGPSSSAESERWTMETEETGGGRPGSATVWCLMPQAGTIGSGSMHMKFMLLFSKTGRLRVVISSANLVSYDWESIENIVFIQDLQPTDKQSTDVTTVSHDWPMKLQRLFDRYMKIERTIRHLKQFHPMGSQIPLDMLRVGQRSLATLGKWDWSQVAAELAVSVPGKETGEMNVARTGKTGLAACLRRRGWVPSNDQELVAEFQSSSLSGLHYNFMWDFYDCLRGQSATAIARTIRPKPRSGQKRLCPPIRIVFPTLRTVMNSLRGPEGAKTMFCSETNWAEHTKDSFFDANCKAAKVMMHTKCILATFRPKGMVPSFNSPRGPIASNSRSREAVASTSAVGGWYYIGSHNFSAFAWGTMKMEGTHPQISVRNYEMGVILPLPVENTEQVASEIATWQRPPRKYDTQNDKPWMQRQFGEIVQAGADAVNAEAKRYVFSEI</sequence>
<proteinExistence type="predicted"/>
<evidence type="ECO:0000313" key="1">
    <source>
        <dbReference type="EMBL" id="KAJ9115421.1"/>
    </source>
</evidence>
<protein>
    <submittedName>
        <fullName evidence="1">Uncharacterized protein</fullName>
    </submittedName>
</protein>
<gene>
    <name evidence="1" type="ORF">QFC22_005178</name>
</gene>
<dbReference type="EMBL" id="JASBWU010000016">
    <property type="protein sequence ID" value="KAJ9115421.1"/>
    <property type="molecule type" value="Genomic_DNA"/>
</dbReference>
<accession>A0ACC2WX87</accession>
<name>A0ACC2WX87_9TREE</name>
<comment type="caution">
    <text evidence="1">The sequence shown here is derived from an EMBL/GenBank/DDBJ whole genome shotgun (WGS) entry which is preliminary data.</text>
</comment>
<reference evidence="1" key="1">
    <citation type="submission" date="2023-04" db="EMBL/GenBank/DDBJ databases">
        <title>Draft Genome sequencing of Naganishia species isolated from polar environments using Oxford Nanopore Technology.</title>
        <authorList>
            <person name="Leo P."/>
            <person name="Venkateswaran K."/>
        </authorList>
    </citation>
    <scope>NUCLEOTIDE SEQUENCE</scope>
    <source>
        <strain evidence="1">MNA-CCFEE 5425</strain>
    </source>
</reference>
<keyword evidence="2" id="KW-1185">Reference proteome</keyword>
<dbReference type="Proteomes" id="UP001243375">
    <property type="component" value="Unassembled WGS sequence"/>
</dbReference>
<evidence type="ECO:0000313" key="2">
    <source>
        <dbReference type="Proteomes" id="UP001243375"/>
    </source>
</evidence>